<keyword evidence="3" id="KW-1185">Reference proteome</keyword>
<dbReference type="EMBL" id="CALTRL010000607">
    <property type="protein sequence ID" value="CAH7668815.1"/>
    <property type="molecule type" value="Genomic_DNA"/>
</dbReference>
<evidence type="ECO:0000313" key="2">
    <source>
        <dbReference type="EMBL" id="CAH7668815.1"/>
    </source>
</evidence>
<protein>
    <submittedName>
        <fullName evidence="2">Uncharacterized protein</fullName>
    </submittedName>
</protein>
<dbReference type="AlphaFoldDB" id="A0AAV0AME5"/>
<dbReference type="Proteomes" id="UP001153365">
    <property type="component" value="Unassembled WGS sequence"/>
</dbReference>
<gene>
    <name evidence="2" type="ORF">PPACK8108_LOCUS3372</name>
</gene>
<comment type="caution">
    <text evidence="2">The sequence shown here is derived from an EMBL/GenBank/DDBJ whole genome shotgun (WGS) entry which is preliminary data.</text>
</comment>
<proteinExistence type="predicted"/>
<reference evidence="2" key="1">
    <citation type="submission" date="2022-06" db="EMBL/GenBank/DDBJ databases">
        <authorList>
            <consortium name="SYNGENTA / RWTH Aachen University"/>
        </authorList>
    </citation>
    <scope>NUCLEOTIDE SEQUENCE</scope>
</reference>
<feature type="region of interest" description="Disordered" evidence="1">
    <location>
        <begin position="55"/>
        <end position="88"/>
    </location>
</feature>
<sequence>MSENKGNIHPLATTTEHCILTNRGIDLDFGHWFLRIGTIAVDEERELGLFQKAGNQLEKRPSKNEKEVMNEENEEEREQEEASIRDERLPQREAKYNFANFASLQHRKVCNFAKFATLTLIN</sequence>
<organism evidence="2 3">
    <name type="scientific">Phakopsora pachyrhizi</name>
    <name type="common">Asian soybean rust disease fungus</name>
    <dbReference type="NCBI Taxonomy" id="170000"/>
    <lineage>
        <taxon>Eukaryota</taxon>
        <taxon>Fungi</taxon>
        <taxon>Dikarya</taxon>
        <taxon>Basidiomycota</taxon>
        <taxon>Pucciniomycotina</taxon>
        <taxon>Pucciniomycetes</taxon>
        <taxon>Pucciniales</taxon>
        <taxon>Phakopsoraceae</taxon>
        <taxon>Phakopsora</taxon>
    </lineage>
</organism>
<feature type="compositionally biased region" description="Acidic residues" evidence="1">
    <location>
        <begin position="70"/>
        <end position="79"/>
    </location>
</feature>
<name>A0AAV0AME5_PHAPC</name>
<feature type="compositionally biased region" description="Basic and acidic residues" evidence="1">
    <location>
        <begin position="57"/>
        <end position="69"/>
    </location>
</feature>
<evidence type="ECO:0000313" key="3">
    <source>
        <dbReference type="Proteomes" id="UP001153365"/>
    </source>
</evidence>
<accession>A0AAV0AME5</accession>
<evidence type="ECO:0000256" key="1">
    <source>
        <dbReference type="SAM" id="MobiDB-lite"/>
    </source>
</evidence>